<keyword evidence="3" id="KW-1185">Reference proteome</keyword>
<keyword evidence="2" id="KW-0378">Hydrolase</keyword>
<evidence type="ECO:0000313" key="3">
    <source>
        <dbReference type="Proteomes" id="UP000609874"/>
    </source>
</evidence>
<evidence type="ECO:0000313" key="2">
    <source>
        <dbReference type="EMBL" id="MBD7993722.1"/>
    </source>
</evidence>
<dbReference type="EMBL" id="JACSQD010000001">
    <property type="protein sequence ID" value="MBD7993722.1"/>
    <property type="molecule type" value="Genomic_DNA"/>
</dbReference>
<dbReference type="Gene3D" id="3.40.50.1820">
    <property type="entry name" value="alpha/beta hydrolase"/>
    <property type="match status" value="1"/>
</dbReference>
<dbReference type="Pfam" id="PF12697">
    <property type="entry name" value="Abhydrolase_6"/>
    <property type="match status" value="1"/>
</dbReference>
<sequence>MDIIFVHGAGGWLEDQPMAAELRRRLDVPVTMPHFADEDMSTAAWFGELDRQRDARSAELVIAGHSFGASMALLHLAEGWQGPLPRGLVLLATPFWGSEGWQAEYALPAGFTLSGDVPLFLHHCRDDDTVPFNHLDHLESLLPTAVVRRHATGGHQFEGRMAAVADDVGSLIH</sequence>
<organism evidence="2 3">
    <name type="scientific">Arthrobacter gallicola</name>
    <dbReference type="NCBI Taxonomy" id="2762225"/>
    <lineage>
        <taxon>Bacteria</taxon>
        <taxon>Bacillati</taxon>
        <taxon>Actinomycetota</taxon>
        <taxon>Actinomycetes</taxon>
        <taxon>Micrococcales</taxon>
        <taxon>Micrococcaceae</taxon>
        <taxon>Arthrobacter</taxon>
    </lineage>
</organism>
<evidence type="ECO:0000259" key="1">
    <source>
        <dbReference type="Pfam" id="PF12697"/>
    </source>
</evidence>
<dbReference type="SUPFAM" id="SSF53474">
    <property type="entry name" value="alpha/beta-Hydrolases"/>
    <property type="match status" value="1"/>
</dbReference>
<comment type="caution">
    <text evidence="2">The sequence shown here is derived from an EMBL/GenBank/DDBJ whole genome shotgun (WGS) entry which is preliminary data.</text>
</comment>
<proteinExistence type="predicted"/>
<dbReference type="InterPro" id="IPR000073">
    <property type="entry name" value="AB_hydrolase_1"/>
</dbReference>
<dbReference type="RefSeq" id="WP_191806153.1">
    <property type="nucleotide sequence ID" value="NZ_JACSQD010000001.1"/>
</dbReference>
<name>A0ABR8UMY1_9MICC</name>
<dbReference type="Proteomes" id="UP000609874">
    <property type="component" value="Unassembled WGS sequence"/>
</dbReference>
<dbReference type="GO" id="GO:0016787">
    <property type="term" value="F:hydrolase activity"/>
    <property type="evidence" value="ECO:0007669"/>
    <property type="project" value="UniProtKB-KW"/>
</dbReference>
<protein>
    <submittedName>
        <fullName evidence="2">Alpha/beta fold hydrolase</fullName>
    </submittedName>
</protein>
<reference evidence="2 3" key="1">
    <citation type="submission" date="2020-08" db="EMBL/GenBank/DDBJ databases">
        <title>A Genomic Blueprint of the Chicken Gut Microbiome.</title>
        <authorList>
            <person name="Gilroy R."/>
            <person name="Ravi A."/>
            <person name="Getino M."/>
            <person name="Pursley I."/>
            <person name="Horton D.L."/>
            <person name="Alikhan N.-F."/>
            <person name="Baker D."/>
            <person name="Gharbi K."/>
            <person name="Hall N."/>
            <person name="Watson M."/>
            <person name="Adriaenssens E.M."/>
            <person name="Foster-Nyarko E."/>
            <person name="Jarju S."/>
            <person name="Secka A."/>
            <person name="Antonio M."/>
            <person name="Oren A."/>
            <person name="Chaudhuri R."/>
            <person name="La Ragione R.M."/>
            <person name="Hildebrand F."/>
            <person name="Pallen M.J."/>
        </authorList>
    </citation>
    <scope>NUCLEOTIDE SEQUENCE [LARGE SCALE GENOMIC DNA]</scope>
    <source>
        <strain evidence="2 3">Sa2CUA1</strain>
    </source>
</reference>
<dbReference type="InterPro" id="IPR029058">
    <property type="entry name" value="AB_hydrolase_fold"/>
</dbReference>
<accession>A0ABR8UMY1</accession>
<gene>
    <name evidence="2" type="ORF">H9639_00170</name>
</gene>
<feature type="domain" description="AB hydrolase-1" evidence="1">
    <location>
        <begin position="3"/>
        <end position="121"/>
    </location>
</feature>